<reference evidence="2 3" key="2">
    <citation type="journal article" date="2010" name="Stand. Genomic Sci.">
        <title>Complete genome sequence of Desulfohalobium retbaense type strain (HR(100)).</title>
        <authorList>
            <person name="Spring S."/>
            <person name="Nolan M."/>
            <person name="Lapidus A."/>
            <person name="Glavina Del Rio T."/>
            <person name="Copeland A."/>
            <person name="Tice H."/>
            <person name="Cheng J.F."/>
            <person name="Lucas S."/>
            <person name="Land M."/>
            <person name="Chen F."/>
            <person name="Bruce D."/>
            <person name="Goodwin L."/>
            <person name="Pitluck S."/>
            <person name="Ivanova N."/>
            <person name="Mavromatis K."/>
            <person name="Mikhailova N."/>
            <person name="Pati A."/>
            <person name="Chen A."/>
            <person name="Palaniappan K."/>
            <person name="Hauser L."/>
            <person name="Chang Y.J."/>
            <person name="Jeffries C.D."/>
            <person name="Munk C."/>
            <person name="Kiss H."/>
            <person name="Chain P."/>
            <person name="Han C."/>
            <person name="Brettin T."/>
            <person name="Detter J.C."/>
            <person name="Schuler E."/>
            <person name="Goker M."/>
            <person name="Rohde M."/>
            <person name="Bristow J."/>
            <person name="Eisen J.A."/>
            <person name="Markowitz V."/>
            <person name="Hugenholtz P."/>
            <person name="Kyrpides N.C."/>
            <person name="Klenk H.P."/>
        </authorList>
    </citation>
    <scope>NUCLEOTIDE SEQUENCE [LARGE SCALE GENOMIC DNA]</scope>
    <source>
        <strain evidence="2 3">DSM 5692</strain>
    </source>
</reference>
<evidence type="ECO:0000256" key="1">
    <source>
        <dbReference type="SAM" id="MobiDB-lite"/>
    </source>
</evidence>
<proteinExistence type="predicted"/>
<dbReference type="HOGENOM" id="CLU_2179615_0_0_7"/>
<keyword evidence="3" id="KW-1185">Reference proteome</keyword>
<dbReference type="AlphaFoldDB" id="C8X1F1"/>
<organism evidence="2 3">
    <name type="scientific">Desulfohalobium retbaense (strain ATCC 49708 / DSM 5692 / JCM 16813 / HR100)</name>
    <dbReference type="NCBI Taxonomy" id="485915"/>
    <lineage>
        <taxon>Bacteria</taxon>
        <taxon>Pseudomonadati</taxon>
        <taxon>Thermodesulfobacteriota</taxon>
        <taxon>Desulfovibrionia</taxon>
        <taxon>Desulfovibrionales</taxon>
        <taxon>Desulfohalobiaceae</taxon>
        <taxon>Desulfohalobium</taxon>
    </lineage>
</organism>
<dbReference type="KEGG" id="drt:Dret_0960"/>
<dbReference type="Proteomes" id="UP000001052">
    <property type="component" value="Chromosome"/>
</dbReference>
<protein>
    <recommendedName>
        <fullName evidence="4">Transposase</fullName>
    </recommendedName>
</protein>
<accession>C8X1F1</accession>
<evidence type="ECO:0000313" key="3">
    <source>
        <dbReference type="Proteomes" id="UP000001052"/>
    </source>
</evidence>
<sequence length="109" mass="12540">MPKKTIPYEIKMRAIGEVLAGVDRLTTVADRYDISPSHLSRQVSRIRRQHEYGKLDSQQQPDSEPPHKTQQESFQEILKEMKSISDQQQALYKKVENISACWLQAATGK</sequence>
<reference evidence="3" key="1">
    <citation type="submission" date="2009-09" db="EMBL/GenBank/DDBJ databases">
        <title>The complete chromosome of Desulfohalobium retbaense DSM 5692.</title>
        <authorList>
            <consortium name="US DOE Joint Genome Institute (JGI-PGF)"/>
            <person name="Lucas S."/>
            <person name="Copeland A."/>
            <person name="Lapidus A."/>
            <person name="Glavina del Rio T."/>
            <person name="Dalin E."/>
            <person name="Tice H."/>
            <person name="Bruce D."/>
            <person name="Goodwin L."/>
            <person name="Pitluck S."/>
            <person name="Kyrpides N."/>
            <person name="Mavromatis K."/>
            <person name="Ivanova N."/>
            <person name="Mikhailova N."/>
            <person name="Munk A.C."/>
            <person name="Brettin T."/>
            <person name="Detter J.C."/>
            <person name="Han C."/>
            <person name="Tapia R."/>
            <person name="Larimer F."/>
            <person name="Land M."/>
            <person name="Hauser L."/>
            <person name="Markowitz V."/>
            <person name="Cheng J.-F."/>
            <person name="Hugenholtz P."/>
            <person name="Woyke T."/>
            <person name="Wu D."/>
            <person name="Spring S."/>
            <person name="Klenk H.-P."/>
            <person name="Eisen J.A."/>
        </authorList>
    </citation>
    <scope>NUCLEOTIDE SEQUENCE [LARGE SCALE GENOMIC DNA]</scope>
    <source>
        <strain evidence="3">DSM 5692</strain>
    </source>
</reference>
<gene>
    <name evidence="2" type="ordered locus">Dret_0960</name>
</gene>
<feature type="region of interest" description="Disordered" evidence="1">
    <location>
        <begin position="39"/>
        <end position="74"/>
    </location>
</feature>
<dbReference type="RefSeq" id="WP_015751404.1">
    <property type="nucleotide sequence ID" value="NC_013223.1"/>
</dbReference>
<dbReference type="STRING" id="485915.Dret_0960"/>
<evidence type="ECO:0008006" key="4">
    <source>
        <dbReference type="Google" id="ProtNLM"/>
    </source>
</evidence>
<name>C8X1F1_DESRD</name>
<evidence type="ECO:0000313" key="2">
    <source>
        <dbReference type="EMBL" id="ACV68248.1"/>
    </source>
</evidence>
<dbReference type="EMBL" id="CP001734">
    <property type="protein sequence ID" value="ACV68248.1"/>
    <property type="molecule type" value="Genomic_DNA"/>
</dbReference>